<dbReference type="InterPro" id="IPR005399">
    <property type="entry name" value="K_chnl_volt-dep_bsu_KCNAB-rel"/>
</dbReference>
<gene>
    <name evidence="5" type="ORF">FD37_GL001983</name>
</gene>
<proteinExistence type="inferred from homology"/>
<evidence type="ECO:0000313" key="6">
    <source>
        <dbReference type="Proteomes" id="UP000051835"/>
    </source>
</evidence>
<feature type="domain" description="NADP-dependent oxidoreductase" evidence="4">
    <location>
        <begin position="31"/>
        <end position="331"/>
    </location>
</feature>
<dbReference type="GO" id="GO:0051596">
    <property type="term" value="P:methylglyoxal catabolic process"/>
    <property type="evidence" value="ECO:0007669"/>
    <property type="project" value="TreeGrafter"/>
</dbReference>
<dbReference type="AlphaFoldDB" id="A0A0R1R0C1"/>
<comment type="similarity">
    <text evidence="1">Belongs to the shaker potassium channel beta subunit family.</text>
</comment>
<evidence type="ECO:0000256" key="3">
    <source>
        <dbReference type="ARBA" id="ARBA00023002"/>
    </source>
</evidence>
<accession>A0A0R1R0C1</accession>
<dbReference type="Gene3D" id="3.20.20.100">
    <property type="entry name" value="NADP-dependent oxidoreductase domain"/>
    <property type="match status" value="1"/>
</dbReference>
<dbReference type="SUPFAM" id="SSF51430">
    <property type="entry name" value="NAD(P)-linked oxidoreductase"/>
    <property type="match status" value="1"/>
</dbReference>
<keyword evidence="3" id="KW-0560">Oxidoreductase</keyword>
<dbReference type="Pfam" id="PF00248">
    <property type="entry name" value="Aldo_ket_red"/>
    <property type="match status" value="1"/>
</dbReference>
<dbReference type="PANTHER" id="PTHR43150:SF4">
    <property type="entry name" value="L-GLYCERALDEHYDE 3-PHOSPHATE REDUCTASE"/>
    <property type="match status" value="1"/>
</dbReference>
<name>A0A0R1R0C1_9LACO</name>
<evidence type="ECO:0000259" key="4">
    <source>
        <dbReference type="Pfam" id="PF00248"/>
    </source>
</evidence>
<dbReference type="GO" id="GO:0016491">
    <property type="term" value="F:oxidoreductase activity"/>
    <property type="evidence" value="ECO:0007669"/>
    <property type="project" value="UniProtKB-KW"/>
</dbReference>
<dbReference type="PATRIC" id="fig|1423805.4.peg.2034"/>
<keyword evidence="2" id="KW-0521">NADP</keyword>
<dbReference type="Proteomes" id="UP000051835">
    <property type="component" value="Unassembled WGS sequence"/>
</dbReference>
<dbReference type="EMBL" id="AZFC01000002">
    <property type="protein sequence ID" value="KRL50319.1"/>
    <property type="molecule type" value="Genomic_DNA"/>
</dbReference>
<dbReference type="PANTHER" id="PTHR43150">
    <property type="entry name" value="HYPERKINETIC, ISOFORM M"/>
    <property type="match status" value="1"/>
</dbReference>
<evidence type="ECO:0000256" key="2">
    <source>
        <dbReference type="ARBA" id="ARBA00022857"/>
    </source>
</evidence>
<protein>
    <submittedName>
        <fullName evidence="5">Aryl-alcohol dehydrogenase related enzyme</fullName>
    </submittedName>
</protein>
<evidence type="ECO:0000256" key="1">
    <source>
        <dbReference type="ARBA" id="ARBA00006515"/>
    </source>
</evidence>
<sequence length="333" mass="37304">MWQFMYVADEKRYEKMPIRRAGNTGFQLPAISFGMWHSFGADANYADTRDIILKAFDAGIFSFDNAANYGPGTGEAERLFGQVFQRELKPYRDELVITTKAGFHMWPGPYGQMSSRKALIASLDQSLERMGLDYVDVYYSHRFDPETSPEETAVALNDIVRQGKALYVGISNYTAPQAAAMIKIFKDLHTPFVADQVSYNMLNQKANADGLFDTMRQNNAGVIAYGPLAEGLLTDKYLDGIPDDVNIHWSSQYIFDQGRDKVGRKLQALNKIAQSRGQKLAHMALAWLLHDPVVTSVITGASKPEHLYENVKAVQNLTFDPEELAAIDKILKA</sequence>
<dbReference type="InterPro" id="IPR036812">
    <property type="entry name" value="NAD(P)_OxRdtase_dom_sf"/>
</dbReference>
<evidence type="ECO:0000313" key="5">
    <source>
        <dbReference type="EMBL" id="KRL50319.1"/>
    </source>
</evidence>
<reference evidence="5 6" key="1">
    <citation type="journal article" date="2015" name="Genome Announc.">
        <title>Expanding the biotechnology potential of lactobacilli through comparative genomics of 213 strains and associated genera.</title>
        <authorList>
            <person name="Sun Z."/>
            <person name="Harris H.M."/>
            <person name="McCann A."/>
            <person name="Guo C."/>
            <person name="Argimon S."/>
            <person name="Zhang W."/>
            <person name="Yang X."/>
            <person name="Jeffery I.B."/>
            <person name="Cooney J.C."/>
            <person name="Kagawa T.F."/>
            <person name="Liu W."/>
            <person name="Song Y."/>
            <person name="Salvetti E."/>
            <person name="Wrobel A."/>
            <person name="Rasinkangas P."/>
            <person name="Parkhill J."/>
            <person name="Rea M.C."/>
            <person name="O'Sullivan O."/>
            <person name="Ritari J."/>
            <person name="Douillard F.P."/>
            <person name="Paul Ross R."/>
            <person name="Yang R."/>
            <person name="Briner A.E."/>
            <person name="Felis G.E."/>
            <person name="de Vos W.M."/>
            <person name="Barrangou R."/>
            <person name="Klaenhammer T.R."/>
            <person name="Caufield P.W."/>
            <person name="Cui Y."/>
            <person name="Zhang H."/>
            <person name="O'Toole P.W."/>
        </authorList>
    </citation>
    <scope>NUCLEOTIDE SEQUENCE [LARGE SCALE GENOMIC DNA]</scope>
    <source>
        <strain evidence="5 6">DSM 15429</strain>
    </source>
</reference>
<dbReference type="CDD" id="cd19089">
    <property type="entry name" value="AKR_AKR14A1_2"/>
    <property type="match status" value="1"/>
</dbReference>
<organism evidence="5 6">
    <name type="scientific">Levilactobacillus spicheri DSM 15429</name>
    <dbReference type="NCBI Taxonomy" id="1423805"/>
    <lineage>
        <taxon>Bacteria</taxon>
        <taxon>Bacillati</taxon>
        <taxon>Bacillota</taxon>
        <taxon>Bacilli</taxon>
        <taxon>Lactobacillales</taxon>
        <taxon>Lactobacillaceae</taxon>
        <taxon>Levilactobacillus</taxon>
    </lineage>
</organism>
<dbReference type="InterPro" id="IPR023210">
    <property type="entry name" value="NADP_OxRdtase_dom"/>
</dbReference>
<comment type="caution">
    <text evidence="5">The sequence shown here is derived from an EMBL/GenBank/DDBJ whole genome shotgun (WGS) entry which is preliminary data.</text>
</comment>